<feature type="chain" id="PRO_5004873149" description="PASTA domain-containing protein" evidence="2">
    <location>
        <begin position="34"/>
        <end position="141"/>
    </location>
</feature>
<keyword evidence="2" id="KW-0732">Signal</keyword>
<evidence type="ECO:0000259" key="3">
    <source>
        <dbReference type="PROSITE" id="PS51178"/>
    </source>
</evidence>
<evidence type="ECO:0000256" key="1">
    <source>
        <dbReference type="SAM" id="MobiDB-lite"/>
    </source>
</evidence>
<dbReference type="KEGG" id="nno:NONO_c23110"/>
<dbReference type="PROSITE" id="PS51178">
    <property type="entry name" value="PASTA"/>
    <property type="match status" value="1"/>
</dbReference>
<feature type="region of interest" description="Disordered" evidence="1">
    <location>
        <begin position="33"/>
        <end position="75"/>
    </location>
</feature>
<dbReference type="STRING" id="1415166.NONO_c23110"/>
<dbReference type="AlphaFoldDB" id="W5TCX5"/>
<keyword evidence="5" id="KW-1185">Reference proteome</keyword>
<evidence type="ECO:0000256" key="2">
    <source>
        <dbReference type="SAM" id="SignalP"/>
    </source>
</evidence>
<protein>
    <recommendedName>
        <fullName evidence="3">PASTA domain-containing protein</fullName>
    </recommendedName>
</protein>
<dbReference type="HOGENOM" id="CLU_1823354_0_0_11"/>
<dbReference type="PATRIC" id="fig|1415166.3.peg.2360"/>
<feature type="signal peptide" evidence="2">
    <location>
        <begin position="1"/>
        <end position="33"/>
    </location>
</feature>
<gene>
    <name evidence="4" type="ORF">NONO_c23110</name>
</gene>
<dbReference type="Pfam" id="PF03793">
    <property type="entry name" value="PASTA"/>
    <property type="match status" value="1"/>
</dbReference>
<dbReference type="Gene3D" id="3.30.10.20">
    <property type="match status" value="1"/>
</dbReference>
<feature type="domain" description="PASTA" evidence="3">
    <location>
        <begin position="67"/>
        <end position="134"/>
    </location>
</feature>
<reference evidence="4 5" key="1">
    <citation type="journal article" date="2014" name="Appl. Environ. Microbiol.">
        <title>Insights into the Microbial Degradation of Rubber and Gutta-Percha by Analysis of the Complete Genome of Nocardia nova SH22a.</title>
        <authorList>
            <person name="Luo Q."/>
            <person name="Hiessl S."/>
            <person name="Poehlein A."/>
            <person name="Daniel R."/>
            <person name="Steinbuchel A."/>
        </authorList>
    </citation>
    <scope>NUCLEOTIDE SEQUENCE [LARGE SCALE GENOMIC DNA]</scope>
    <source>
        <strain evidence="4">SH22a</strain>
    </source>
</reference>
<dbReference type="PROSITE" id="PS51257">
    <property type="entry name" value="PROKAR_LIPOPROTEIN"/>
    <property type="match status" value="1"/>
</dbReference>
<accession>W5TCX5</accession>
<name>W5TCX5_9NOCA</name>
<proteinExistence type="predicted"/>
<evidence type="ECO:0000313" key="5">
    <source>
        <dbReference type="Proteomes" id="UP000019150"/>
    </source>
</evidence>
<dbReference type="InterPro" id="IPR005543">
    <property type="entry name" value="PASTA_dom"/>
</dbReference>
<dbReference type="eggNOG" id="ENOG5032AGI">
    <property type="taxonomic scope" value="Bacteria"/>
</dbReference>
<evidence type="ECO:0000313" key="4">
    <source>
        <dbReference type="EMBL" id="AHH17107.1"/>
    </source>
</evidence>
<dbReference type="Proteomes" id="UP000019150">
    <property type="component" value="Chromosome"/>
</dbReference>
<sequence>MPNRTDRDGRRAVHRVPVTISAVALLLAPAMSACDSDDAPAPSTSAAPTAASATSAPPAASATAAPGATVTVPDVSGERPLAADQMLTGAGLRAHITGGTGRGPGGGQCVVTTQHPDAGASVAAGTTVELGTGEVGGSSPC</sequence>
<dbReference type="CDD" id="cd06577">
    <property type="entry name" value="PASTA_pknB"/>
    <property type="match status" value="1"/>
</dbReference>
<dbReference type="EMBL" id="CP006850">
    <property type="protein sequence ID" value="AHH17107.1"/>
    <property type="molecule type" value="Genomic_DNA"/>
</dbReference>
<organism evidence="4 5">
    <name type="scientific">Nocardia nova SH22a</name>
    <dbReference type="NCBI Taxonomy" id="1415166"/>
    <lineage>
        <taxon>Bacteria</taxon>
        <taxon>Bacillati</taxon>
        <taxon>Actinomycetota</taxon>
        <taxon>Actinomycetes</taxon>
        <taxon>Mycobacteriales</taxon>
        <taxon>Nocardiaceae</taxon>
        <taxon>Nocardia</taxon>
    </lineage>
</organism>
<feature type="compositionally biased region" description="Low complexity" evidence="1">
    <location>
        <begin position="33"/>
        <end position="69"/>
    </location>
</feature>